<feature type="region of interest" description="Disordered" evidence="11">
    <location>
        <begin position="73"/>
        <end position="112"/>
    </location>
</feature>
<dbReference type="GO" id="GO:0140358">
    <property type="term" value="F:P-type transmembrane transporter activity"/>
    <property type="evidence" value="ECO:0007669"/>
    <property type="project" value="InterPro"/>
</dbReference>
<dbReference type="SFLD" id="SFLDS00003">
    <property type="entry name" value="Haloacid_Dehalogenase"/>
    <property type="match status" value="1"/>
</dbReference>
<evidence type="ECO:0000256" key="7">
    <source>
        <dbReference type="ARBA" id="ARBA00022842"/>
    </source>
</evidence>
<keyword evidence="5" id="KW-0547">Nucleotide-binding</keyword>
<evidence type="ECO:0000256" key="5">
    <source>
        <dbReference type="ARBA" id="ARBA00022741"/>
    </source>
</evidence>
<dbReference type="InterPro" id="IPR008250">
    <property type="entry name" value="ATPase_P-typ_transduc_dom_A_sf"/>
</dbReference>
<dbReference type="GO" id="GO:0005524">
    <property type="term" value="F:ATP binding"/>
    <property type="evidence" value="ECO:0007669"/>
    <property type="project" value="UniProtKB-KW"/>
</dbReference>
<gene>
    <name evidence="14" type="ORF">BMR1_03g00795</name>
</gene>
<evidence type="ECO:0000313" key="15">
    <source>
        <dbReference type="Proteomes" id="UP000002899"/>
    </source>
</evidence>
<keyword evidence="6" id="KW-0067">ATP-binding</keyword>
<dbReference type="Gene3D" id="3.40.1110.10">
    <property type="entry name" value="Calcium-transporting ATPase, cytoplasmic domain N"/>
    <property type="match status" value="1"/>
</dbReference>
<reference evidence="14 15" key="1">
    <citation type="journal article" date="2012" name="Nucleic Acids Res.">
        <title>Sequencing of the smallest Apicomplexan genome from the human pathogen Babesia microti.</title>
        <authorList>
            <person name="Cornillot E."/>
            <person name="Hadj-Kaddour K."/>
            <person name="Dassouli A."/>
            <person name="Noel B."/>
            <person name="Ranwez V."/>
            <person name="Vacherie B."/>
            <person name="Augagneur Y."/>
            <person name="Bres V."/>
            <person name="Duclos A."/>
            <person name="Randazzo S."/>
            <person name="Carcy B."/>
            <person name="Debierre-Grockiego F."/>
            <person name="Delbecq S."/>
            <person name="Moubri-Menage K."/>
            <person name="Shams-Eldin H."/>
            <person name="Usmani-Brown S."/>
            <person name="Bringaud F."/>
            <person name="Wincker P."/>
            <person name="Vivares C.P."/>
            <person name="Schwarz R.T."/>
            <person name="Schetters T.P."/>
            <person name="Krause P.J."/>
            <person name="Gorenflot A."/>
            <person name="Berry V."/>
            <person name="Barbe V."/>
            <person name="Ben Mamoun C."/>
        </authorList>
    </citation>
    <scope>NUCLEOTIDE SEQUENCE [LARGE SCALE GENOMIC DNA]</scope>
    <source>
        <strain evidence="14 15">RI</strain>
    </source>
</reference>
<feature type="transmembrane region" description="Helical" evidence="12">
    <location>
        <begin position="1219"/>
        <end position="1238"/>
    </location>
</feature>
<dbReference type="InterPro" id="IPR001757">
    <property type="entry name" value="P_typ_ATPase"/>
</dbReference>
<dbReference type="RefSeq" id="XP_021338455.1">
    <property type="nucleotide sequence ID" value="XM_021481868.1"/>
</dbReference>
<dbReference type="InterPro" id="IPR006544">
    <property type="entry name" value="P-type_TPase_V"/>
</dbReference>
<accession>A0A1R4ABA9</accession>
<dbReference type="InterPro" id="IPR023298">
    <property type="entry name" value="ATPase_P-typ_TM_dom_sf"/>
</dbReference>
<reference evidence="14 15" key="3">
    <citation type="journal article" date="2016" name="Sci. Rep.">
        <title>Genome-wide diversity and gene expression profiling of Babesia microti isolates identify polymorphic genes that mediate host-pathogen interactions.</title>
        <authorList>
            <person name="Silva J.C."/>
            <person name="Cornillot E."/>
            <person name="McCracken C."/>
            <person name="Usmani-Brown S."/>
            <person name="Dwivedi A."/>
            <person name="Ifeonu O.O."/>
            <person name="Crabtree J."/>
            <person name="Gotia H.T."/>
            <person name="Virji A.Z."/>
            <person name="Reynes C."/>
            <person name="Colinge J."/>
            <person name="Kumar V."/>
            <person name="Lawres L."/>
            <person name="Pazzi J.E."/>
            <person name="Pablo J.V."/>
            <person name="Hung C."/>
            <person name="Brancato J."/>
            <person name="Kumari P."/>
            <person name="Orvis J."/>
            <person name="Tretina K."/>
            <person name="Chibucos M."/>
            <person name="Ott S."/>
            <person name="Sadzewicz L."/>
            <person name="Sengamalay N."/>
            <person name="Shetty A.C."/>
            <person name="Su Q."/>
            <person name="Tallon L."/>
            <person name="Fraser C.M."/>
            <person name="Frutos R."/>
            <person name="Molina D.M."/>
            <person name="Krause P.J."/>
            <person name="Ben Mamoun C."/>
        </authorList>
    </citation>
    <scope>NUCLEOTIDE SEQUENCE [LARGE SCALE GENOMIC DNA]</scope>
    <source>
        <strain evidence="14 15">RI</strain>
    </source>
</reference>
<dbReference type="GeneID" id="24424792"/>
<evidence type="ECO:0000256" key="4">
    <source>
        <dbReference type="ARBA" id="ARBA00022723"/>
    </source>
</evidence>
<dbReference type="GO" id="GO:0019829">
    <property type="term" value="F:ATPase-coupled monoatomic cation transmembrane transporter activity"/>
    <property type="evidence" value="ECO:0007669"/>
    <property type="project" value="TreeGrafter"/>
</dbReference>
<evidence type="ECO:0000256" key="12">
    <source>
        <dbReference type="SAM" id="Phobius"/>
    </source>
</evidence>
<comment type="similarity">
    <text evidence="2">Belongs to the cation transport ATPase (P-type) (TC 3.A.3) family. Type V subfamily.</text>
</comment>
<evidence type="ECO:0000313" key="14">
    <source>
        <dbReference type="EMBL" id="SJK86278.1"/>
    </source>
</evidence>
<keyword evidence="10 12" id="KW-0472">Membrane</keyword>
<keyword evidence="14" id="KW-0378">Hydrolase</keyword>
<dbReference type="Proteomes" id="UP000002899">
    <property type="component" value="Chromosome III"/>
</dbReference>
<sequence>MTLNFLFIAFNTLILLVLVHFCAPYTAKPTKYPSKNDRILDFETNFNESHLSEAEIGAPFAHGRAKRSTLAASWRAGQDSSSNRVIRAGKDPKNGGGKENNSNSNGGEDNRKPHSYIQNILMPIKHNWCNPTVIPITAQTTWRAYLFAFGVFVFLLVWHLIQCKFMANYGWSSFNLHKVWNLAASTRSEIDTDPEFNTSQVLNDLRIVGYSESKVGTAAFRVLALIVILSHLIVYYLIANELCLNVEASVDMWDARARGYILNCALSILAVALYYILSGNDGILFLQVAPLSTCSYILVGKVSECQKRSARTNFGYRHFNESSRAAIFGFERSISSLLMLLLKLFLCRSFWNCNYKIIKINTESYEGKGSTIRRFKHECMHYFYSPSLDLFVDSSEPMKNYLDYTNLSDLMKSGGLTDAEASERINNIGLNEIDVEMPNFGDLLRREVTDYIFLVQLFVTYKSLYWRNLITAPIWVTMVSLSIVNKVLLIRKRQLEVQSLSGKSSNSQVDVLRNNMAKRISAKYLTVGDVVRVKHNWLVPCDMILLRGNVSMDESALTGESVPVQKTQLPSITLHPAIRHGDRSRGPTGRIYPHEHVLKAGTRVVAIIGSDESSFETVAVVIATGAYTLKGKQIKGMLFPSQIQLKYDAQLPLVIFLTSIYALVCALYQGSVLGWNMTSVFYGIGTFAQVIPLWTPTIVSIGQSKACERLLNEYRIRCTAPARVAICGKVRIMCFDKTGTITEPGLNFSGLYCEKGVSPHIDGSCHIDLEGLSRLVSTDIYSSGLDSLNLMVLGMSSCHSLAPTQNGVTGLHAEKSMFMATGHRLEVGVDRDGDFHRTVYLSQGHKIEVVKVFDFSHHLKTSSVIVSIPDFVQCDAGDYLVFCKGSFEAVSAACTAGPPSDEAKLAAQSFCAQGLYTIALAYKIISEHVDPEFPVGNAKSRDSLGPELPRKLVKMSRRDHVECDLHFLGLLLFRNQLRPDARYVFSTLRQVKVRPIILTGDDALTAINVAEEVGIIQGASSVATVSSDTTISGGIKQELVIGRLEHQNGVVWRFVESNMLIDDYEIYSSDFFSDLIITGDAFDYLSSNWGQIIANAVTGHSRSIGPADVFDWGSLWRQSKAESPDQAYFEKLLLRIRLFAQLQPDQKARIVKAFNGLGIITGMCGDGNNDCGALQESHAGISLSEGEASIVSPFTSTTHQLSSVIDLIREGRASLVTSLACYKFMLLYGFLIALVKILLFRSCKAVMPEWGYLVLDNLIVITLSRAMANSRSSEQLRIRSPTSSLLGPQTIISAGVMLLVNVAYMAALFYVLGNYLPSSREFNKAIPPAAWWKLSDNYEAPAVCIWLCYQVTNAAMVFSFGGIFREAVFYNYHLTFWWFSINSFLTALILGRPSLLGCVFRINCTDAISRRTVIPLVRHLSPSCNGMPFHGQLGHNVLTLPFKKLFLILNILNVLTNVLVAKFFILGALSARIRKYVHHRCSADRITV</sequence>
<evidence type="ECO:0000256" key="9">
    <source>
        <dbReference type="ARBA" id="ARBA00022989"/>
    </source>
</evidence>
<protein>
    <submittedName>
        <fullName evidence="14">HAD ATPase P-type family IC</fullName>
        <ecNumber evidence="14">3.6.3.-</ecNumber>
    </submittedName>
</protein>
<dbReference type="InterPro" id="IPR036412">
    <property type="entry name" value="HAD-like_sf"/>
</dbReference>
<dbReference type="EC" id="3.6.3.-" evidence="14"/>
<evidence type="ECO:0000256" key="8">
    <source>
        <dbReference type="ARBA" id="ARBA00022967"/>
    </source>
</evidence>
<dbReference type="GO" id="GO:0046872">
    <property type="term" value="F:metal ion binding"/>
    <property type="evidence" value="ECO:0007669"/>
    <property type="project" value="UniProtKB-KW"/>
</dbReference>
<evidence type="ECO:0000259" key="13">
    <source>
        <dbReference type="Pfam" id="PF00122"/>
    </source>
</evidence>
<dbReference type="GO" id="GO:0016887">
    <property type="term" value="F:ATP hydrolysis activity"/>
    <property type="evidence" value="ECO:0007669"/>
    <property type="project" value="InterPro"/>
</dbReference>
<evidence type="ECO:0000256" key="10">
    <source>
        <dbReference type="ARBA" id="ARBA00023136"/>
    </source>
</evidence>
<dbReference type="SUPFAM" id="SSF81660">
    <property type="entry name" value="Metal cation-transporting ATPase, ATP-binding domain N"/>
    <property type="match status" value="1"/>
</dbReference>
<feature type="transmembrane region" description="Helical" evidence="12">
    <location>
        <begin position="259"/>
        <end position="277"/>
    </location>
</feature>
<proteinExistence type="inferred from homology"/>
<dbReference type="Gene3D" id="3.40.50.1000">
    <property type="entry name" value="HAD superfamily/HAD-like"/>
    <property type="match status" value="1"/>
</dbReference>
<feature type="transmembrane region" description="Helical" evidence="12">
    <location>
        <begin position="144"/>
        <end position="161"/>
    </location>
</feature>
<organism evidence="14 15">
    <name type="scientific">Babesia microti (strain RI)</name>
    <dbReference type="NCBI Taxonomy" id="1133968"/>
    <lineage>
        <taxon>Eukaryota</taxon>
        <taxon>Sar</taxon>
        <taxon>Alveolata</taxon>
        <taxon>Apicomplexa</taxon>
        <taxon>Aconoidasida</taxon>
        <taxon>Piroplasmida</taxon>
        <taxon>Babesiidae</taxon>
        <taxon>Babesia</taxon>
    </lineage>
</organism>
<feature type="transmembrane region" description="Helical" evidence="12">
    <location>
        <begin position="6"/>
        <end position="27"/>
    </location>
</feature>
<reference evidence="14 15" key="2">
    <citation type="journal article" date="2013" name="PLoS ONE">
        <title>Whole genome mapping and re-organization of the nuclear and mitochondrial genomes of Babesia microti isolates.</title>
        <authorList>
            <person name="Cornillot E."/>
            <person name="Dassouli A."/>
            <person name="Garg A."/>
            <person name="Pachikara N."/>
            <person name="Randazzo S."/>
            <person name="Depoix D."/>
            <person name="Carcy B."/>
            <person name="Delbecq S."/>
            <person name="Frutos R."/>
            <person name="Silva J.C."/>
            <person name="Sutton R."/>
            <person name="Krause P.J."/>
            <person name="Mamoun C.B."/>
        </authorList>
    </citation>
    <scope>NUCLEOTIDE SEQUENCE [LARGE SCALE GENOMIC DNA]</scope>
    <source>
        <strain evidence="14 15">RI</strain>
    </source>
</reference>
<dbReference type="NCBIfam" id="TIGR01494">
    <property type="entry name" value="ATPase_P-type"/>
    <property type="match status" value="1"/>
</dbReference>
<feature type="transmembrane region" description="Helical" evidence="12">
    <location>
        <begin position="681"/>
        <end position="701"/>
    </location>
</feature>
<keyword evidence="7" id="KW-0460">Magnesium</keyword>
<evidence type="ECO:0000256" key="11">
    <source>
        <dbReference type="SAM" id="MobiDB-lite"/>
    </source>
</evidence>
<keyword evidence="8" id="KW-1278">Translocase</keyword>
<feature type="transmembrane region" description="Helical" evidence="12">
    <location>
        <begin position="1289"/>
        <end position="1312"/>
    </location>
</feature>
<keyword evidence="15" id="KW-1185">Reference proteome</keyword>
<evidence type="ECO:0000256" key="6">
    <source>
        <dbReference type="ARBA" id="ARBA00022840"/>
    </source>
</evidence>
<evidence type="ECO:0000256" key="2">
    <source>
        <dbReference type="ARBA" id="ARBA00006000"/>
    </source>
</evidence>
<evidence type="ECO:0000256" key="3">
    <source>
        <dbReference type="ARBA" id="ARBA00022692"/>
    </source>
</evidence>
<dbReference type="VEuPathDB" id="PiroplasmaDB:BMR1_03g00795"/>
<dbReference type="InterPro" id="IPR018303">
    <property type="entry name" value="ATPase_P-typ_P_site"/>
</dbReference>
<dbReference type="Gene3D" id="2.70.150.10">
    <property type="entry name" value="Calcium-transporting ATPase, cytoplasmic transduction domain A"/>
    <property type="match status" value="1"/>
</dbReference>
<evidence type="ECO:0000256" key="1">
    <source>
        <dbReference type="ARBA" id="ARBA00004141"/>
    </source>
</evidence>
<dbReference type="SFLD" id="SFLDF00027">
    <property type="entry name" value="p-type_atpase"/>
    <property type="match status" value="1"/>
</dbReference>
<dbReference type="EMBL" id="LN871598">
    <property type="protein sequence ID" value="SJK86278.1"/>
    <property type="molecule type" value="Genomic_DNA"/>
</dbReference>
<keyword evidence="9 12" id="KW-1133">Transmembrane helix</keyword>
<feature type="transmembrane region" description="Helical" evidence="12">
    <location>
        <begin position="1372"/>
        <end position="1391"/>
    </location>
</feature>
<keyword evidence="4" id="KW-0479">Metal-binding</keyword>
<dbReference type="PANTHER" id="PTHR45630">
    <property type="entry name" value="CATION-TRANSPORTING ATPASE-RELATED"/>
    <property type="match status" value="1"/>
</dbReference>
<dbReference type="SFLD" id="SFLDG00002">
    <property type="entry name" value="C1.7:_P-type_atpase_like"/>
    <property type="match status" value="1"/>
</dbReference>
<dbReference type="Pfam" id="PF00122">
    <property type="entry name" value="E1-E2_ATPase"/>
    <property type="match status" value="1"/>
</dbReference>
<dbReference type="PRINTS" id="PR00119">
    <property type="entry name" value="CATATPASE"/>
</dbReference>
<dbReference type="SUPFAM" id="SSF81653">
    <property type="entry name" value="Calcium ATPase, transduction domain A"/>
    <property type="match status" value="1"/>
</dbReference>
<keyword evidence="3 12" id="KW-0812">Transmembrane</keyword>
<dbReference type="SUPFAM" id="SSF81665">
    <property type="entry name" value="Calcium ATPase, transmembrane domain M"/>
    <property type="match status" value="1"/>
</dbReference>
<feature type="transmembrane region" description="Helical" evidence="12">
    <location>
        <begin position="651"/>
        <end position="669"/>
    </location>
</feature>
<dbReference type="InterPro" id="IPR059000">
    <property type="entry name" value="ATPase_P-type_domA"/>
</dbReference>
<dbReference type="Pfam" id="PF13246">
    <property type="entry name" value="Cation_ATPase"/>
    <property type="match status" value="1"/>
</dbReference>
<dbReference type="SUPFAM" id="SSF56784">
    <property type="entry name" value="HAD-like"/>
    <property type="match status" value="1"/>
</dbReference>
<comment type="subcellular location">
    <subcellularLocation>
        <location evidence="1">Membrane</location>
        <topology evidence="1">Multi-pass membrane protein</topology>
    </subcellularLocation>
</comment>
<dbReference type="PROSITE" id="PS00154">
    <property type="entry name" value="ATPASE_E1_E2"/>
    <property type="match status" value="1"/>
</dbReference>
<dbReference type="InterPro" id="IPR044492">
    <property type="entry name" value="P_typ_ATPase_HD_dom"/>
</dbReference>
<feature type="transmembrane region" description="Helical" evidence="12">
    <location>
        <begin position="1445"/>
        <end position="1469"/>
    </location>
</feature>
<feature type="transmembrane region" description="Helical" evidence="12">
    <location>
        <begin position="1340"/>
        <end position="1360"/>
    </location>
</feature>
<dbReference type="PANTHER" id="PTHR45630:SF11">
    <property type="entry name" value="CATION-TRANSPORTING P-TYPE ATPASE N-TERMINAL DOMAIN-CONTAINING PROTEIN"/>
    <property type="match status" value="1"/>
</dbReference>
<dbReference type="InterPro" id="IPR023299">
    <property type="entry name" value="ATPase_P-typ_cyto_dom_N"/>
</dbReference>
<dbReference type="OrthoDB" id="289856at2759"/>
<name>A0A1R4ABA9_BABMR</name>
<feature type="domain" description="P-type ATPase A" evidence="13">
    <location>
        <begin position="505"/>
        <end position="632"/>
    </location>
</feature>
<feature type="transmembrane region" description="Helical" evidence="12">
    <location>
        <begin position="218"/>
        <end position="238"/>
    </location>
</feature>
<dbReference type="InterPro" id="IPR023214">
    <property type="entry name" value="HAD_sf"/>
</dbReference>
<dbReference type="KEGG" id="bmic:BMR1_03g00795"/>
<dbReference type="GO" id="GO:0016020">
    <property type="term" value="C:membrane"/>
    <property type="evidence" value="ECO:0007669"/>
    <property type="project" value="UniProtKB-SubCell"/>
</dbReference>